<keyword evidence="2" id="KW-1185">Reference proteome</keyword>
<dbReference type="Proteomes" id="UP000515135">
    <property type="component" value="Unplaced"/>
</dbReference>
<dbReference type="AlphaFoldDB" id="A0A6P5A921"/>
<name>A0A6P5A921_BRABE</name>
<evidence type="ECO:0000313" key="2">
    <source>
        <dbReference type="Proteomes" id="UP000515135"/>
    </source>
</evidence>
<evidence type="ECO:0000313" key="3">
    <source>
        <dbReference type="RefSeq" id="XP_019642699.1"/>
    </source>
</evidence>
<accession>A0A6P5A921</accession>
<dbReference type="PANTHER" id="PTHR47595:SF1">
    <property type="entry name" value="MYB_SANT-LIKE DNA-BINDING DOMAIN-CONTAINING PROTEIN"/>
    <property type="match status" value="1"/>
</dbReference>
<dbReference type="KEGG" id="bbel:109483979"/>
<dbReference type="GeneID" id="109483979"/>
<dbReference type="CDD" id="cd12203">
    <property type="entry name" value="GT1"/>
    <property type="match status" value="1"/>
</dbReference>
<feature type="domain" description="Myb/SANT-like DNA-binding" evidence="1">
    <location>
        <begin position="11"/>
        <end position="103"/>
    </location>
</feature>
<sequence length="254" mass="28464">MMAALEPIYATWSKQEVKVLMSLYGSREMQNKLRDTYRNQVVYEDLAASLAARGYYKTAAQCRSKIKNMKAKYRRAKAYNEHDKTSGDSTRASCPFYKELDAILQGQPLSPSLRHEEEADAIVLGSKGPGTGLATVTLKVKNDLDPGFQPYEACVSVPPRSSVYTLLLQASANDPNFTFQAEYYGSLSSHMITSINGVAASEEDRTFWRFENKKKVKFDRGVDLIGVFNDDVIVFRFKHCDPPSPDDPPSDCDD</sequence>
<gene>
    <name evidence="3" type="primary">LOC109483979</name>
</gene>
<dbReference type="Pfam" id="PF13837">
    <property type="entry name" value="Myb_DNA-bind_4"/>
    <property type="match status" value="1"/>
</dbReference>
<dbReference type="Gene3D" id="1.10.10.60">
    <property type="entry name" value="Homeodomain-like"/>
    <property type="match status" value="1"/>
</dbReference>
<dbReference type="PANTHER" id="PTHR47595">
    <property type="entry name" value="HEAT SHOCK 70 KDA PROTEIN 14"/>
    <property type="match status" value="1"/>
</dbReference>
<dbReference type="Gene3D" id="2.170.130.30">
    <property type="match status" value="1"/>
</dbReference>
<reference evidence="3" key="1">
    <citation type="submission" date="2025-08" db="UniProtKB">
        <authorList>
            <consortium name="RefSeq"/>
        </authorList>
    </citation>
    <scope>IDENTIFICATION</scope>
    <source>
        <tissue evidence="3">Gonad</tissue>
    </source>
</reference>
<protein>
    <submittedName>
        <fullName evidence="3">Uncharacterized protein LOC109483979</fullName>
    </submittedName>
</protein>
<evidence type="ECO:0000259" key="1">
    <source>
        <dbReference type="Pfam" id="PF13837"/>
    </source>
</evidence>
<dbReference type="RefSeq" id="XP_019642699.1">
    <property type="nucleotide sequence ID" value="XM_019787140.1"/>
</dbReference>
<dbReference type="InterPro" id="IPR044822">
    <property type="entry name" value="Myb_DNA-bind_4"/>
</dbReference>
<organism evidence="2 3">
    <name type="scientific">Branchiostoma belcheri</name>
    <name type="common">Amphioxus</name>
    <dbReference type="NCBI Taxonomy" id="7741"/>
    <lineage>
        <taxon>Eukaryota</taxon>
        <taxon>Metazoa</taxon>
        <taxon>Chordata</taxon>
        <taxon>Cephalochordata</taxon>
        <taxon>Leptocardii</taxon>
        <taxon>Amphioxiformes</taxon>
        <taxon>Branchiostomatidae</taxon>
        <taxon>Branchiostoma</taxon>
    </lineage>
</organism>
<proteinExistence type="predicted"/>
<dbReference type="OrthoDB" id="691673at2759"/>